<reference evidence="2 3" key="1">
    <citation type="submission" date="2020-08" db="EMBL/GenBank/DDBJ databases">
        <title>Genomic Encyclopedia of Type Strains, Phase IV (KMG-IV): sequencing the most valuable type-strain genomes for metagenomic binning, comparative biology and taxonomic classification.</title>
        <authorList>
            <person name="Goeker M."/>
        </authorList>
    </citation>
    <scope>NUCLEOTIDE SEQUENCE [LARGE SCALE GENOMIC DNA]</scope>
    <source>
        <strain evidence="2 3">DSM 4737</strain>
    </source>
</reference>
<dbReference type="EMBL" id="JACHOR010000005">
    <property type="protein sequence ID" value="MBB5747361.1"/>
    <property type="molecule type" value="Genomic_DNA"/>
</dbReference>
<protein>
    <submittedName>
        <fullName evidence="2">Uncharacterized protein</fullName>
    </submittedName>
</protein>
<dbReference type="AlphaFoldDB" id="A0A7W9CKR0"/>
<proteinExistence type="predicted"/>
<gene>
    <name evidence="2" type="ORF">GGR13_002982</name>
</gene>
<keyword evidence="3" id="KW-1185">Reference proteome</keyword>
<sequence>MEWTTPAFELSTLSASRREQLQRIHEAGLVSQGRVFLLSLEPIKIQMGTRWPGRAEVIWEAVERSLHRKMPPPDVFVRLNDTTVIVAVASTNSYEGQIRCVETLQSLLFHFLGRSADADIALSRIASIDGDALHAEPVDVSPSTDVRTGSPARADPPRRPQDWTPPLTERRASGTIKLSHQGRTGYDIEIAPVWRLDLETISAYAVRLRLNAGPDRLSDLDQEALSQLVIDHLLPILEDYRREGGTFALIVPLSFSALSARRPRMALLNRCAELSDVMRRSVIAEITGLNAGVPSGLIRETVAMIRPFFRVVTAVVRTPADVETVYREASFHGVAVNWRPGPPTVLDPVVQAARRRTPNLIVHDVPNTVRTDELRRCRVSHFTWSE</sequence>
<comment type="caution">
    <text evidence="2">The sequence shown here is derived from an EMBL/GenBank/DDBJ whole genome shotgun (WGS) entry which is preliminary data.</text>
</comment>
<evidence type="ECO:0000256" key="1">
    <source>
        <dbReference type="SAM" id="MobiDB-lite"/>
    </source>
</evidence>
<name>A0A7W9CKR0_9CAUL</name>
<evidence type="ECO:0000313" key="3">
    <source>
        <dbReference type="Proteomes" id="UP000545037"/>
    </source>
</evidence>
<dbReference type="RefSeq" id="WP_183214340.1">
    <property type="nucleotide sequence ID" value="NZ_JACHOR010000005.1"/>
</dbReference>
<accession>A0A7W9CKR0</accession>
<feature type="region of interest" description="Disordered" evidence="1">
    <location>
        <begin position="136"/>
        <end position="173"/>
    </location>
</feature>
<dbReference type="Proteomes" id="UP000545037">
    <property type="component" value="Unassembled WGS sequence"/>
</dbReference>
<organism evidence="2 3">
    <name type="scientific">Brevundimonas variabilis</name>
    <dbReference type="NCBI Taxonomy" id="74312"/>
    <lineage>
        <taxon>Bacteria</taxon>
        <taxon>Pseudomonadati</taxon>
        <taxon>Pseudomonadota</taxon>
        <taxon>Alphaproteobacteria</taxon>
        <taxon>Caulobacterales</taxon>
        <taxon>Caulobacteraceae</taxon>
        <taxon>Brevundimonas</taxon>
    </lineage>
</organism>
<evidence type="ECO:0000313" key="2">
    <source>
        <dbReference type="EMBL" id="MBB5747361.1"/>
    </source>
</evidence>